<dbReference type="RefSeq" id="WP_130018894.1">
    <property type="nucleotide sequence ID" value="NZ_SEWF01000001.1"/>
</dbReference>
<evidence type="ECO:0000313" key="9">
    <source>
        <dbReference type="EMBL" id="RYU97571.1"/>
    </source>
</evidence>
<evidence type="ECO:0000256" key="6">
    <source>
        <dbReference type="SAM" id="Phobius"/>
    </source>
</evidence>
<evidence type="ECO:0000256" key="1">
    <source>
        <dbReference type="ARBA" id="ARBA00004651"/>
    </source>
</evidence>
<evidence type="ECO:0000256" key="5">
    <source>
        <dbReference type="ARBA" id="ARBA00023136"/>
    </source>
</evidence>
<keyword evidence="2" id="KW-1003">Cell membrane</keyword>
<reference evidence="9 10" key="1">
    <citation type="submission" date="2019-02" db="EMBL/GenBank/DDBJ databases">
        <title>Bacterial novel species Emticicia sp. 17J42-9 isolated from soil.</title>
        <authorList>
            <person name="Jung H.-Y."/>
        </authorList>
    </citation>
    <scope>NUCLEOTIDE SEQUENCE [LARGE SCALE GENOMIC DNA]</scope>
    <source>
        <strain evidence="9 10">17J42-9</strain>
    </source>
</reference>
<dbReference type="AlphaFoldDB" id="A0A4Q5M5A7"/>
<protein>
    <submittedName>
        <fullName evidence="9">ABC transporter permease</fullName>
    </submittedName>
</protein>
<dbReference type="GO" id="GO:0005886">
    <property type="term" value="C:plasma membrane"/>
    <property type="evidence" value="ECO:0007669"/>
    <property type="project" value="UniProtKB-SubCell"/>
</dbReference>
<evidence type="ECO:0000256" key="4">
    <source>
        <dbReference type="ARBA" id="ARBA00022989"/>
    </source>
</evidence>
<feature type="transmembrane region" description="Helical" evidence="6">
    <location>
        <begin position="287"/>
        <end position="309"/>
    </location>
</feature>
<feature type="transmembrane region" description="Helical" evidence="6">
    <location>
        <begin position="674"/>
        <end position="698"/>
    </location>
</feature>
<evidence type="ECO:0000259" key="7">
    <source>
        <dbReference type="Pfam" id="PF02687"/>
    </source>
</evidence>
<feature type="transmembrane region" description="Helical" evidence="6">
    <location>
        <begin position="726"/>
        <end position="746"/>
    </location>
</feature>
<keyword evidence="5 6" id="KW-0472">Membrane</keyword>
<comment type="caution">
    <text evidence="9">The sequence shown here is derived from an EMBL/GenBank/DDBJ whole genome shotgun (WGS) entry which is preliminary data.</text>
</comment>
<dbReference type="PANTHER" id="PTHR30572:SF18">
    <property type="entry name" value="ABC-TYPE MACROLIDE FAMILY EXPORT SYSTEM PERMEASE COMPONENT 2"/>
    <property type="match status" value="1"/>
</dbReference>
<feature type="transmembrane region" description="Helical" evidence="6">
    <location>
        <begin position="338"/>
        <end position="360"/>
    </location>
</feature>
<dbReference type="InterPro" id="IPR025857">
    <property type="entry name" value="MacB_PCD"/>
</dbReference>
<dbReference type="PANTHER" id="PTHR30572">
    <property type="entry name" value="MEMBRANE COMPONENT OF TRANSPORTER-RELATED"/>
    <property type="match status" value="1"/>
</dbReference>
<dbReference type="EMBL" id="SEWF01000001">
    <property type="protein sequence ID" value="RYU97571.1"/>
    <property type="molecule type" value="Genomic_DNA"/>
</dbReference>
<feature type="domain" description="MacB-like periplasmic core" evidence="8">
    <location>
        <begin position="477"/>
        <end position="638"/>
    </location>
</feature>
<evidence type="ECO:0000256" key="2">
    <source>
        <dbReference type="ARBA" id="ARBA00022475"/>
    </source>
</evidence>
<organism evidence="9 10">
    <name type="scientific">Emticicia agri</name>
    <dbReference type="NCBI Taxonomy" id="2492393"/>
    <lineage>
        <taxon>Bacteria</taxon>
        <taxon>Pseudomonadati</taxon>
        <taxon>Bacteroidota</taxon>
        <taxon>Cytophagia</taxon>
        <taxon>Cytophagales</taxon>
        <taxon>Leadbetterellaceae</taxon>
        <taxon>Emticicia</taxon>
    </lineage>
</organism>
<dbReference type="GO" id="GO:0022857">
    <property type="term" value="F:transmembrane transporter activity"/>
    <property type="evidence" value="ECO:0007669"/>
    <property type="project" value="TreeGrafter"/>
</dbReference>
<comment type="subcellular location">
    <subcellularLocation>
        <location evidence="1">Cell membrane</location>
        <topology evidence="1">Multi-pass membrane protein</topology>
    </subcellularLocation>
</comment>
<feature type="domain" description="MacB-like periplasmic core" evidence="8">
    <location>
        <begin position="20"/>
        <end position="247"/>
    </location>
</feature>
<dbReference type="InterPro" id="IPR050250">
    <property type="entry name" value="Macrolide_Exporter_MacB"/>
</dbReference>
<dbReference type="InterPro" id="IPR003838">
    <property type="entry name" value="ABC3_permease_C"/>
</dbReference>
<evidence type="ECO:0000256" key="3">
    <source>
        <dbReference type="ARBA" id="ARBA00022692"/>
    </source>
</evidence>
<evidence type="ECO:0000259" key="8">
    <source>
        <dbReference type="Pfam" id="PF12704"/>
    </source>
</evidence>
<feature type="transmembrane region" description="Helical" evidence="6">
    <location>
        <begin position="758"/>
        <end position="780"/>
    </location>
</feature>
<evidence type="ECO:0000313" key="10">
    <source>
        <dbReference type="Proteomes" id="UP000293162"/>
    </source>
</evidence>
<feature type="transmembrane region" description="Helical" evidence="6">
    <location>
        <begin position="21"/>
        <end position="41"/>
    </location>
</feature>
<feature type="transmembrane region" description="Helical" evidence="6">
    <location>
        <begin position="380"/>
        <end position="405"/>
    </location>
</feature>
<sequence>MLKNYIKIAFRNLLKNKIFSIINIAGLAIGMAVCMLILLYVSHELSYDKFHQKGENIFHTLIKMKFGSNEVQFNLVSKNFGNAVKRANPEVVDYARISQSFQNDLVIKSDENHQFFERKFYFSEPSLFNLFSIELLQGNKGTVLSEPNTVVLNEEMARKYFGNADPVGKTITYNKKDVLRVTGVFKKLPTNSTLDFDFIGSLSTFDALMKRDRGQMYETDDLVGTGSYETYFLLNKPESVTRVEKVIPKVLTKDENNGLTSHSTYLLLPFLETHLGNNWGDFSNTKYVSIFLIVAGIVLLLALINYMSLTTARATVRVKEVGVRKVLGANRKHLATQFYGESIIVSLISFILALLLFQTLKQPFYNLLNLNIDDSFITSPLFLSILLGLLIFTALVAGSYPALLLSKFSPIQVLKGKFASGNHGVSLRRVFIVFQFMASVVMIICSMVVQKQLNYLQTKKIGMNKEQVLVLPLSSEARKHTVALRQDLKREAGIQQVGASSLSMFTGGWNMYFTKTPTTNEDVSINNMEVDEGFLKILQLDWKVKPANIEQLALGNDKIVINETAVEKLKITEKPIGQNLNLAGTRKEIVGVLKDFNFTSLQQKIDGMLLMVVKDTTQLRTLYLRIDPKADLQQKLASIGKVYEKYEADVPFDYYFLDDAFNKQYRSEQRMGSLFAGFTGVAILIACMGLFGLITFTAEQKVKEIGIRKVLGASISNIVGLLSKDFIRLVLIANGIAFPIAYYFMNNWLQGFAYKTDIGASIFVVAGVLAISIALLTVLYQAIRAALMNPVQSLKSE</sequence>
<keyword evidence="3 6" id="KW-0812">Transmembrane</keyword>
<feature type="domain" description="ABC3 transporter permease C-terminal" evidence="7">
    <location>
        <begin position="293"/>
        <end position="410"/>
    </location>
</feature>
<dbReference type="OrthoDB" id="5933722at2"/>
<accession>A0A4Q5M5A7</accession>
<dbReference type="Pfam" id="PF02687">
    <property type="entry name" value="FtsX"/>
    <property type="match status" value="2"/>
</dbReference>
<keyword evidence="10" id="KW-1185">Reference proteome</keyword>
<feature type="transmembrane region" description="Helical" evidence="6">
    <location>
        <begin position="426"/>
        <end position="449"/>
    </location>
</feature>
<name>A0A4Q5M5A7_9BACT</name>
<dbReference type="Pfam" id="PF12704">
    <property type="entry name" value="MacB_PCD"/>
    <property type="match status" value="2"/>
</dbReference>
<proteinExistence type="predicted"/>
<keyword evidence="4 6" id="KW-1133">Transmembrane helix</keyword>
<feature type="domain" description="ABC3 transporter permease C-terminal" evidence="7">
    <location>
        <begin position="678"/>
        <end position="790"/>
    </location>
</feature>
<gene>
    <name evidence="9" type="ORF">EWM59_00170</name>
</gene>
<dbReference type="Proteomes" id="UP000293162">
    <property type="component" value="Unassembled WGS sequence"/>
</dbReference>